<reference evidence="1 2" key="1">
    <citation type="submission" date="2016-07" db="EMBL/GenBank/DDBJ databases">
        <title>Pervasive Adenine N6-methylation of Active Genes in Fungi.</title>
        <authorList>
            <consortium name="DOE Joint Genome Institute"/>
            <person name="Mondo S.J."/>
            <person name="Dannebaum R.O."/>
            <person name="Kuo R.C."/>
            <person name="Labutti K."/>
            <person name="Haridas S."/>
            <person name="Kuo A."/>
            <person name="Salamov A."/>
            <person name="Ahrendt S.R."/>
            <person name="Lipzen A."/>
            <person name="Sullivan W."/>
            <person name="Andreopoulos W.B."/>
            <person name="Clum A."/>
            <person name="Lindquist E."/>
            <person name="Daum C."/>
            <person name="Ramamoorthy G.K."/>
            <person name="Gryganskyi A."/>
            <person name="Culley D."/>
            <person name="Magnuson J.K."/>
            <person name="James T.Y."/>
            <person name="O'Malley M.A."/>
            <person name="Stajich J.E."/>
            <person name="Spatafora J.W."/>
            <person name="Visel A."/>
            <person name="Grigoriev I.V."/>
        </authorList>
    </citation>
    <scope>NUCLEOTIDE SEQUENCE [LARGE SCALE GENOMIC DNA]</scope>
    <source>
        <strain evidence="1 2">CBS 129021</strain>
    </source>
</reference>
<dbReference type="GO" id="GO:0005789">
    <property type="term" value="C:endoplasmic reticulum membrane"/>
    <property type="evidence" value="ECO:0007669"/>
    <property type="project" value="TreeGrafter"/>
</dbReference>
<comment type="caution">
    <text evidence="1">The sequence shown here is derived from an EMBL/GenBank/DDBJ whole genome shotgun (WGS) entry which is preliminary data.</text>
</comment>
<dbReference type="GO" id="GO:0047560">
    <property type="term" value="F:3-dehydrosphinganine reductase activity"/>
    <property type="evidence" value="ECO:0007669"/>
    <property type="project" value="TreeGrafter"/>
</dbReference>
<dbReference type="PANTHER" id="PTHR43550">
    <property type="entry name" value="3-KETODIHYDROSPHINGOSINE REDUCTASE"/>
    <property type="match status" value="1"/>
</dbReference>
<dbReference type="Gene3D" id="3.40.50.720">
    <property type="entry name" value="NAD(P)-binding Rossmann-like Domain"/>
    <property type="match status" value="1"/>
</dbReference>
<gene>
    <name evidence="1" type="ORF">BCR38DRAFT_491715</name>
</gene>
<name>A0A1Y2EHA6_9PEZI</name>
<evidence type="ECO:0000313" key="2">
    <source>
        <dbReference type="Proteomes" id="UP000193689"/>
    </source>
</evidence>
<dbReference type="SUPFAM" id="SSF51735">
    <property type="entry name" value="NAD(P)-binding Rossmann-fold domains"/>
    <property type="match status" value="1"/>
</dbReference>
<dbReference type="EMBL" id="MCFJ01000001">
    <property type="protein sequence ID" value="ORY70952.1"/>
    <property type="molecule type" value="Genomic_DNA"/>
</dbReference>
<dbReference type="GO" id="GO:0030148">
    <property type="term" value="P:sphingolipid biosynthetic process"/>
    <property type="evidence" value="ECO:0007669"/>
    <property type="project" value="TreeGrafter"/>
</dbReference>
<protein>
    <submittedName>
        <fullName evidence="1">Uncharacterized protein</fullName>
    </submittedName>
</protein>
<dbReference type="InterPro" id="IPR002347">
    <property type="entry name" value="SDR_fam"/>
</dbReference>
<dbReference type="PANTHER" id="PTHR43550:SF3">
    <property type="entry name" value="3-KETODIHYDROSPHINGOSINE REDUCTASE"/>
    <property type="match status" value="1"/>
</dbReference>
<dbReference type="GO" id="GO:0006666">
    <property type="term" value="P:3-keto-sphinganine metabolic process"/>
    <property type="evidence" value="ECO:0007669"/>
    <property type="project" value="TreeGrafter"/>
</dbReference>
<dbReference type="GeneID" id="63780893"/>
<dbReference type="Pfam" id="PF00106">
    <property type="entry name" value="adh_short"/>
    <property type="match status" value="1"/>
</dbReference>
<sequence>MMGSGNLEAKQTVFVAGGSGGLGKAVAKLVASRGSHMAIFGRRIDVLEGARNEIQQLARSSSQEINAVAVNELFKAQARIPDALYCAGGGNHAQNGFLVDITANQLEACMKNNYYGTLYPIKSLVDIWIEDDRKNAQQESSLPKLRQVVIISSAAAFVALPGSIAYTPDKVAARALADTLRLEFLRYSCPSSTYSVHCAFPGDFISPGFYLEQHTKTPLTKRMQGTNSYPSSDKFALLIIGAVDDGKFIICKDSISASLLFTSMTGPSPKRGLGIMDSLVGLLVNWFVWSALRLRWEALCKKDGEEWRQKRVC</sequence>
<dbReference type="OrthoDB" id="10267115at2759"/>
<organism evidence="1 2">
    <name type="scientific">Pseudomassariella vexata</name>
    <dbReference type="NCBI Taxonomy" id="1141098"/>
    <lineage>
        <taxon>Eukaryota</taxon>
        <taxon>Fungi</taxon>
        <taxon>Dikarya</taxon>
        <taxon>Ascomycota</taxon>
        <taxon>Pezizomycotina</taxon>
        <taxon>Sordariomycetes</taxon>
        <taxon>Xylariomycetidae</taxon>
        <taxon>Amphisphaeriales</taxon>
        <taxon>Pseudomassariaceae</taxon>
        <taxon>Pseudomassariella</taxon>
    </lineage>
</organism>
<evidence type="ECO:0000313" key="1">
    <source>
        <dbReference type="EMBL" id="ORY70952.1"/>
    </source>
</evidence>
<keyword evidence="2" id="KW-1185">Reference proteome</keyword>
<dbReference type="STRING" id="1141098.A0A1Y2EHA6"/>
<dbReference type="InterPro" id="IPR036291">
    <property type="entry name" value="NAD(P)-bd_dom_sf"/>
</dbReference>
<accession>A0A1Y2EHA6</accession>
<dbReference type="Proteomes" id="UP000193689">
    <property type="component" value="Unassembled WGS sequence"/>
</dbReference>
<proteinExistence type="predicted"/>
<dbReference type="RefSeq" id="XP_040720544.1">
    <property type="nucleotide sequence ID" value="XM_040864681.1"/>
</dbReference>
<dbReference type="InParanoid" id="A0A1Y2EHA6"/>
<dbReference type="AlphaFoldDB" id="A0A1Y2EHA6"/>